<dbReference type="AlphaFoldDB" id="A0AAQ3SVT6"/>
<dbReference type="InterPro" id="IPR011044">
    <property type="entry name" value="Quino_amine_DH_bsu"/>
</dbReference>
<dbReference type="Pfam" id="PF23635">
    <property type="entry name" value="Beta-prop_AT5G49610-like"/>
    <property type="match status" value="1"/>
</dbReference>
<dbReference type="PANTHER" id="PTHR33186:SF15">
    <property type="entry name" value="OS06G0249850 PROTEIN"/>
    <property type="match status" value="1"/>
</dbReference>
<sequence length="357" mass="39064">MLGFICNCRFIPVCTFRPPDANNRVGLTLDARHGRAFIGRNRYDSTRVLVWDPTTDERWKLPPSPHADPHWGDPNEAMLCAATGSGACDHLDCHGGHFIVVSVVNTINNTEISLCVYSSEAGVWSKPTTFVTDRDYFLDRVPSALAGNTLCFSAAKGTHALMYDLAAHEAYFISLPQPLVYLRCATALVTMKDGGLGVAQLDESATLSLWSLGVIPDGDVGMAWTQIRVIELDKLLPAKAHSIWPAFVGFTHDVGVFFLGTDDGLFTFDLLSGEVRKVCEEACGRYGIGCVFPYMSFYTPELVTLNDIYKTCPQRHRVTFADEGPGVGASSTSKTQVAGAILHIKKEVSRSRGLQKH</sequence>
<dbReference type="Proteomes" id="UP001341281">
    <property type="component" value="Chromosome 03"/>
</dbReference>
<accession>A0AAQ3SVT6</accession>
<keyword evidence="3" id="KW-1185">Reference proteome</keyword>
<organism evidence="2 3">
    <name type="scientific">Paspalum notatum var. saurae</name>
    <dbReference type="NCBI Taxonomy" id="547442"/>
    <lineage>
        <taxon>Eukaryota</taxon>
        <taxon>Viridiplantae</taxon>
        <taxon>Streptophyta</taxon>
        <taxon>Embryophyta</taxon>
        <taxon>Tracheophyta</taxon>
        <taxon>Spermatophyta</taxon>
        <taxon>Magnoliopsida</taxon>
        <taxon>Liliopsida</taxon>
        <taxon>Poales</taxon>
        <taxon>Poaceae</taxon>
        <taxon>PACMAD clade</taxon>
        <taxon>Panicoideae</taxon>
        <taxon>Andropogonodae</taxon>
        <taxon>Paspaleae</taxon>
        <taxon>Paspalinae</taxon>
        <taxon>Paspalum</taxon>
    </lineage>
</organism>
<name>A0AAQ3SVT6_PASNO</name>
<dbReference type="InterPro" id="IPR056594">
    <property type="entry name" value="AT5G49610-like_b-prop"/>
</dbReference>
<feature type="domain" description="F-box protein AT5G49610-like beta-propeller" evidence="1">
    <location>
        <begin position="30"/>
        <end position="300"/>
    </location>
</feature>
<protein>
    <recommendedName>
        <fullName evidence="1">F-box protein AT5G49610-like beta-propeller domain-containing protein</fullName>
    </recommendedName>
</protein>
<dbReference type="EMBL" id="CP144747">
    <property type="protein sequence ID" value="WVZ61621.1"/>
    <property type="molecule type" value="Genomic_DNA"/>
</dbReference>
<evidence type="ECO:0000313" key="2">
    <source>
        <dbReference type="EMBL" id="WVZ61621.1"/>
    </source>
</evidence>
<dbReference type="SUPFAM" id="SSF50969">
    <property type="entry name" value="YVTN repeat-like/Quinoprotein amine dehydrogenase"/>
    <property type="match status" value="1"/>
</dbReference>
<gene>
    <name evidence="2" type="ORF">U9M48_011469</name>
</gene>
<proteinExistence type="predicted"/>
<reference evidence="2 3" key="1">
    <citation type="submission" date="2024-02" db="EMBL/GenBank/DDBJ databases">
        <title>High-quality chromosome-scale genome assembly of Pensacola bahiagrass (Paspalum notatum Flugge var. saurae).</title>
        <authorList>
            <person name="Vega J.M."/>
            <person name="Podio M."/>
            <person name="Orjuela J."/>
            <person name="Siena L.A."/>
            <person name="Pessino S.C."/>
            <person name="Combes M.C."/>
            <person name="Mariac C."/>
            <person name="Albertini E."/>
            <person name="Pupilli F."/>
            <person name="Ortiz J.P.A."/>
            <person name="Leblanc O."/>
        </authorList>
    </citation>
    <scope>NUCLEOTIDE SEQUENCE [LARGE SCALE GENOMIC DNA]</scope>
    <source>
        <strain evidence="2">R1</strain>
        <tissue evidence="2">Leaf</tissue>
    </source>
</reference>
<evidence type="ECO:0000313" key="3">
    <source>
        <dbReference type="Proteomes" id="UP001341281"/>
    </source>
</evidence>
<evidence type="ECO:0000259" key="1">
    <source>
        <dbReference type="Pfam" id="PF23635"/>
    </source>
</evidence>
<dbReference type="PANTHER" id="PTHR33186">
    <property type="entry name" value="OS10G0136150 PROTEIN-RELATED"/>
    <property type="match status" value="1"/>
</dbReference>